<evidence type="ECO:0000313" key="1">
    <source>
        <dbReference type="EMBL" id="TSE06975.1"/>
    </source>
</evidence>
<accession>A0A554VHJ9</accession>
<dbReference type="EMBL" id="VLNR01000038">
    <property type="protein sequence ID" value="TSE06975.1"/>
    <property type="molecule type" value="Genomic_DNA"/>
</dbReference>
<keyword evidence="2" id="KW-1185">Reference proteome</keyword>
<protein>
    <submittedName>
        <fullName evidence="1">Uncharacterized protein</fullName>
    </submittedName>
</protein>
<sequence length="66" mass="7691">MSVYIFKQLNLNRGDLIYIQNEKGEGINGSYEGEYNPSNESFKFSNFNYGKTEIIYLDKLQALTRL</sequence>
<organism evidence="1 2">
    <name type="scientific">Aquimarina algiphila</name>
    <dbReference type="NCBI Taxonomy" id="2047982"/>
    <lineage>
        <taxon>Bacteria</taxon>
        <taxon>Pseudomonadati</taxon>
        <taxon>Bacteroidota</taxon>
        <taxon>Flavobacteriia</taxon>
        <taxon>Flavobacteriales</taxon>
        <taxon>Flavobacteriaceae</taxon>
        <taxon>Aquimarina</taxon>
    </lineage>
</organism>
<name>A0A554VHJ9_9FLAO</name>
<gene>
    <name evidence="1" type="ORF">FOF46_17275</name>
</gene>
<comment type="caution">
    <text evidence="1">The sequence shown here is derived from an EMBL/GenBank/DDBJ whole genome shotgun (WGS) entry which is preliminary data.</text>
</comment>
<evidence type="ECO:0000313" key="2">
    <source>
        <dbReference type="Proteomes" id="UP000318833"/>
    </source>
</evidence>
<reference evidence="1 2" key="1">
    <citation type="submission" date="2019-07" db="EMBL/GenBank/DDBJ databases">
        <title>The draft genome sequence of Aquimarina algiphila M91.</title>
        <authorList>
            <person name="Meng X."/>
        </authorList>
    </citation>
    <scope>NUCLEOTIDE SEQUENCE [LARGE SCALE GENOMIC DNA]</scope>
    <source>
        <strain evidence="1 2">M91</strain>
    </source>
</reference>
<proteinExistence type="predicted"/>
<dbReference type="AlphaFoldDB" id="A0A554VHJ9"/>
<dbReference type="OrthoDB" id="1447520at2"/>
<dbReference type="RefSeq" id="WP_143917323.1">
    <property type="nucleotide sequence ID" value="NZ_CANMXV010000021.1"/>
</dbReference>
<dbReference type="Proteomes" id="UP000318833">
    <property type="component" value="Unassembled WGS sequence"/>
</dbReference>